<gene>
    <name evidence="2" type="ORF">PCOR1329_LOCUS70201</name>
</gene>
<protein>
    <submittedName>
        <fullName evidence="2">Uncharacterized protein</fullName>
    </submittedName>
</protein>
<sequence length="494" mass="52658">MRRAGERLLPVGIGHPWTTEGRGEAWLGVGGALEDLPDSRDEQAAERVAMVVAGDTGARLAGAVALWAGAALDWEADAGACSDRDAEAREKGMQEAGKHELPAVSQPPRKAMVPQRGLVVISVPEKLANLGPDVQVLGELQEWIHSKLAGWLAHSARANYGEAWSKSLWWCARRGIPPLLSGERKRQVNEGEEVLLRFTGYLGWPGKGNSALLSALFAFQGGRVLAGGGGPLACQEAHRGPHRLTAEGPKEERKLGAAPRVMARLKGELAPAPPKGPRGTTRGDEASDAVVFWATLTTGFFYLFPAKEIADGGGVDEQMCLRGVGVALHDEGGGSAPRGLGKAARALVTFRKATTVQRAFGACRVHHRANVEVCPVAALELRRGLAPERFAESAEGRRHLFRWSSGEVVKREQLQAALQRAAAAEAPPPRRSESRGLRVGGAPARRRALGDAVAVMRWGRWSSAAFHGYHCDSEEQSWGVAATVARGVATPRAA</sequence>
<evidence type="ECO:0000256" key="1">
    <source>
        <dbReference type="SAM" id="MobiDB-lite"/>
    </source>
</evidence>
<organism evidence="2 3">
    <name type="scientific">Prorocentrum cordatum</name>
    <dbReference type="NCBI Taxonomy" id="2364126"/>
    <lineage>
        <taxon>Eukaryota</taxon>
        <taxon>Sar</taxon>
        <taxon>Alveolata</taxon>
        <taxon>Dinophyceae</taxon>
        <taxon>Prorocentrales</taxon>
        <taxon>Prorocentraceae</taxon>
        <taxon>Prorocentrum</taxon>
    </lineage>
</organism>
<dbReference type="EMBL" id="CAUYUJ010019260">
    <property type="protein sequence ID" value="CAK0889736.1"/>
    <property type="molecule type" value="Genomic_DNA"/>
</dbReference>
<comment type="caution">
    <text evidence="2">The sequence shown here is derived from an EMBL/GenBank/DDBJ whole genome shotgun (WGS) entry which is preliminary data.</text>
</comment>
<feature type="region of interest" description="Disordered" evidence="1">
    <location>
        <begin position="419"/>
        <end position="442"/>
    </location>
</feature>
<feature type="region of interest" description="Disordered" evidence="1">
    <location>
        <begin position="83"/>
        <end position="108"/>
    </location>
</feature>
<name>A0ABN9WSF6_9DINO</name>
<proteinExistence type="predicted"/>
<accession>A0ABN9WSF6</accession>
<evidence type="ECO:0000313" key="3">
    <source>
        <dbReference type="Proteomes" id="UP001189429"/>
    </source>
</evidence>
<evidence type="ECO:0000313" key="2">
    <source>
        <dbReference type="EMBL" id="CAK0889736.1"/>
    </source>
</evidence>
<feature type="compositionally biased region" description="Basic and acidic residues" evidence="1">
    <location>
        <begin position="83"/>
        <end position="101"/>
    </location>
</feature>
<dbReference type="Proteomes" id="UP001189429">
    <property type="component" value="Unassembled WGS sequence"/>
</dbReference>
<keyword evidence="3" id="KW-1185">Reference proteome</keyword>
<reference evidence="2" key="1">
    <citation type="submission" date="2023-10" db="EMBL/GenBank/DDBJ databases">
        <authorList>
            <person name="Chen Y."/>
            <person name="Shah S."/>
            <person name="Dougan E. K."/>
            <person name="Thang M."/>
            <person name="Chan C."/>
        </authorList>
    </citation>
    <scope>NUCLEOTIDE SEQUENCE [LARGE SCALE GENOMIC DNA]</scope>
</reference>